<evidence type="ECO:0000313" key="15">
    <source>
        <dbReference type="Proteomes" id="UP000247702"/>
    </source>
</evidence>
<dbReference type="InterPro" id="IPR004798">
    <property type="entry name" value="CAX-like"/>
</dbReference>
<dbReference type="GO" id="GO:0012505">
    <property type="term" value="C:endomembrane system"/>
    <property type="evidence" value="ECO:0007669"/>
    <property type="project" value="UniProtKB-SubCell"/>
</dbReference>
<comment type="similarity">
    <text evidence="2 10">Belongs to the Ca(2+):cation antiporter (CaCA) (TC 2.A.19) family.</text>
</comment>
<keyword evidence="8 10" id="KW-0406">Ion transport</keyword>
<feature type="compositionally biased region" description="Pro residues" evidence="11">
    <location>
        <begin position="29"/>
        <end position="42"/>
    </location>
</feature>
<feature type="domain" description="Sodium/calcium exchanger membrane region" evidence="12">
    <location>
        <begin position="270"/>
        <end position="413"/>
    </location>
</feature>
<keyword evidence="6 10" id="KW-0106">Calcium</keyword>
<keyword evidence="3 10" id="KW-0813">Transport</keyword>
<dbReference type="EMBL" id="BEXD01004189">
    <property type="protein sequence ID" value="GBC08025.1"/>
    <property type="molecule type" value="Genomic_DNA"/>
</dbReference>
<dbReference type="STRING" id="94130.A0A2Z6SA48"/>
<keyword evidence="5 10" id="KW-0812">Transmembrane</keyword>
<comment type="function">
    <text evidence="10">Has a role in promoting intracellular calcium ion sequestration via the exchange of calcium ions for hydrogen ions across the vacuolar membrane. Involved also in manganese ion homeostasis via its uptake into the vacuole.</text>
</comment>
<evidence type="ECO:0000256" key="6">
    <source>
        <dbReference type="ARBA" id="ARBA00022837"/>
    </source>
</evidence>
<comment type="subcellular location">
    <subcellularLocation>
        <location evidence="1">Endomembrane system</location>
        <topology evidence="1">Multi-pass membrane protein</topology>
    </subcellularLocation>
    <subcellularLocation>
        <location evidence="10">Vacuole membrane</location>
    </subcellularLocation>
</comment>
<feature type="compositionally biased region" description="Low complexity" evidence="11">
    <location>
        <begin position="1"/>
        <end position="26"/>
    </location>
</feature>
<feature type="region of interest" description="Disordered" evidence="11">
    <location>
        <begin position="1"/>
        <end position="42"/>
    </location>
</feature>
<feature type="transmembrane region" description="Helical" evidence="10">
    <location>
        <begin position="145"/>
        <end position="163"/>
    </location>
</feature>
<dbReference type="InterPro" id="IPR004837">
    <property type="entry name" value="NaCa_Exmemb"/>
</dbReference>
<dbReference type="OrthoDB" id="1699231at2759"/>
<feature type="transmembrane region" description="Helical" evidence="10">
    <location>
        <begin position="81"/>
        <end position="100"/>
    </location>
</feature>
<dbReference type="Proteomes" id="UP000615446">
    <property type="component" value="Unassembled WGS sequence"/>
</dbReference>
<dbReference type="PANTHER" id="PTHR31503:SF22">
    <property type="entry name" value="VACUOLAR CALCIUM ION TRANSPORTER"/>
    <property type="match status" value="1"/>
</dbReference>
<dbReference type="GO" id="GO:0015369">
    <property type="term" value="F:calcium:proton antiporter activity"/>
    <property type="evidence" value="ECO:0007669"/>
    <property type="project" value="UniProtKB-UniRule"/>
</dbReference>
<evidence type="ECO:0000313" key="14">
    <source>
        <dbReference type="EMBL" id="GET04086.1"/>
    </source>
</evidence>
<evidence type="ECO:0000256" key="1">
    <source>
        <dbReference type="ARBA" id="ARBA00004127"/>
    </source>
</evidence>
<dbReference type="Pfam" id="PF01699">
    <property type="entry name" value="Na_Ca_ex"/>
    <property type="match status" value="2"/>
</dbReference>
<dbReference type="NCBIfam" id="TIGR00846">
    <property type="entry name" value="caca2"/>
    <property type="match status" value="1"/>
</dbReference>
<evidence type="ECO:0000256" key="10">
    <source>
        <dbReference type="RuleBase" id="RU365028"/>
    </source>
</evidence>
<feature type="transmembrane region" description="Helical" evidence="10">
    <location>
        <begin position="226"/>
        <end position="244"/>
    </location>
</feature>
<evidence type="ECO:0000256" key="3">
    <source>
        <dbReference type="ARBA" id="ARBA00022448"/>
    </source>
</evidence>
<evidence type="ECO:0000256" key="2">
    <source>
        <dbReference type="ARBA" id="ARBA00008170"/>
    </source>
</evidence>
<accession>A0A2Z6SA48</accession>
<dbReference type="PANTHER" id="PTHR31503">
    <property type="entry name" value="VACUOLAR CALCIUM ION TRANSPORTER"/>
    <property type="match status" value="1"/>
</dbReference>
<keyword evidence="10" id="KW-0050">Antiport</keyword>
<keyword evidence="10" id="KW-0926">Vacuole</keyword>
<dbReference type="GO" id="GO:0006874">
    <property type="term" value="P:intracellular calcium ion homeostasis"/>
    <property type="evidence" value="ECO:0007669"/>
    <property type="project" value="TreeGrafter"/>
</dbReference>
<name>A0A2Z6SA48_9GLOM</name>
<dbReference type="FunFam" id="1.20.1420.30:FF:000011">
    <property type="entry name" value="Vacuolar calcium ion transporter"/>
    <property type="match status" value="1"/>
</dbReference>
<organism evidence="13 15">
    <name type="scientific">Rhizophagus clarus</name>
    <dbReference type="NCBI Taxonomy" id="94130"/>
    <lineage>
        <taxon>Eukaryota</taxon>
        <taxon>Fungi</taxon>
        <taxon>Fungi incertae sedis</taxon>
        <taxon>Mucoromycota</taxon>
        <taxon>Glomeromycotina</taxon>
        <taxon>Glomeromycetes</taxon>
        <taxon>Glomerales</taxon>
        <taxon>Glomeraceae</taxon>
        <taxon>Rhizophagus</taxon>
    </lineage>
</organism>
<sequence length="421" mass="45622">MSSNRKSQSSNSTPNEDTNNNQTTQTSIPSPPRSPVFHSEPPPPTLLKSLKTTLLNSWINVLLIFIPLGYIAYGLKWSDTWVFILNFLAIIPLAKLLGFVTEDISLRVGQTIGGLLNATFGNAVELIVSIMALRDGQIRVVQASILGSIISNLLLVLGMCFVAGGIYHKTQSFNQTAAQTSSSLMALACIGLIIPAAFISSVSSIGNPSIVGNTDNHTRELLNLSHGTAVVLLIIYILYLFFQLKTHAELYQDAEEHEKNEQPQLTIVVALLLLAAITVAVAFSAEYLVGSIEGIVESSGLSRTFVGLILLPIVGNAAEHVTAVSVSMKNKMDLAINVAAGSSMQIALFVSPLLVILGWIIGQQMTLFFQTFETVVLFISVLITNYLIQDGESNWLEGAMLLATYIIIALAFYFYPNTNEK</sequence>
<proteinExistence type="inferred from homology"/>
<dbReference type="GO" id="GO:0000329">
    <property type="term" value="C:fungal-type vacuole membrane"/>
    <property type="evidence" value="ECO:0007669"/>
    <property type="project" value="TreeGrafter"/>
</dbReference>
<dbReference type="NCBIfam" id="TIGR00378">
    <property type="entry name" value="cax"/>
    <property type="match status" value="1"/>
</dbReference>
<feature type="transmembrane region" description="Helical" evidence="10">
    <location>
        <begin position="305"/>
        <end position="326"/>
    </location>
</feature>
<evidence type="ECO:0000313" key="13">
    <source>
        <dbReference type="EMBL" id="GBC08025.1"/>
    </source>
</evidence>
<evidence type="ECO:0000256" key="5">
    <source>
        <dbReference type="ARBA" id="ARBA00022692"/>
    </source>
</evidence>
<keyword evidence="7 10" id="KW-1133">Transmembrane helix</keyword>
<reference evidence="14" key="2">
    <citation type="submission" date="2019-10" db="EMBL/GenBank/DDBJ databases">
        <title>Conservation and host-specific expression of non-tandemly repeated heterogenous ribosome RNA gene in arbuscular mycorrhizal fungi.</title>
        <authorList>
            <person name="Maeda T."/>
            <person name="Kobayashi Y."/>
            <person name="Nakagawa T."/>
            <person name="Ezawa T."/>
            <person name="Yamaguchi K."/>
            <person name="Bino T."/>
            <person name="Nishimoto Y."/>
            <person name="Shigenobu S."/>
            <person name="Kawaguchi M."/>
        </authorList>
    </citation>
    <scope>NUCLEOTIDE SEQUENCE</scope>
    <source>
        <strain evidence="14">HR1</strain>
    </source>
</reference>
<keyword evidence="9 10" id="KW-0472">Membrane</keyword>
<protein>
    <recommendedName>
        <fullName evidence="10">Vacuolar calcium ion transporter</fullName>
    </recommendedName>
</protein>
<feature type="transmembrane region" description="Helical" evidence="10">
    <location>
        <begin position="112"/>
        <end position="133"/>
    </location>
</feature>
<evidence type="ECO:0000256" key="7">
    <source>
        <dbReference type="ARBA" id="ARBA00022989"/>
    </source>
</evidence>
<evidence type="ECO:0000256" key="9">
    <source>
        <dbReference type="ARBA" id="ARBA00023136"/>
    </source>
</evidence>
<dbReference type="AlphaFoldDB" id="A0A2Z6SA48"/>
<feature type="transmembrane region" description="Helical" evidence="10">
    <location>
        <begin position="338"/>
        <end position="361"/>
    </location>
</feature>
<keyword evidence="4 10" id="KW-0109">Calcium transport</keyword>
<evidence type="ECO:0000256" key="8">
    <source>
        <dbReference type="ARBA" id="ARBA00023065"/>
    </source>
</evidence>
<dbReference type="Gene3D" id="1.20.1420.30">
    <property type="entry name" value="NCX, central ion-binding region"/>
    <property type="match status" value="1"/>
</dbReference>
<feature type="transmembrane region" description="Helical" evidence="10">
    <location>
        <begin position="54"/>
        <end position="75"/>
    </location>
</feature>
<dbReference type="Proteomes" id="UP000247702">
    <property type="component" value="Unassembled WGS sequence"/>
</dbReference>
<feature type="transmembrane region" description="Helical" evidence="10">
    <location>
        <begin position="395"/>
        <end position="415"/>
    </location>
</feature>
<evidence type="ECO:0000256" key="11">
    <source>
        <dbReference type="SAM" id="MobiDB-lite"/>
    </source>
</evidence>
<reference evidence="13 15" key="1">
    <citation type="submission" date="2017-11" db="EMBL/GenBank/DDBJ databases">
        <title>The genome of Rhizophagus clarus HR1 reveals common genetic basis of auxotrophy among arbuscular mycorrhizal fungi.</title>
        <authorList>
            <person name="Kobayashi Y."/>
        </authorList>
    </citation>
    <scope>NUCLEOTIDE SEQUENCE [LARGE SCALE GENOMIC DNA]</scope>
    <source>
        <strain evidence="13 15">HR1</strain>
    </source>
</reference>
<evidence type="ECO:0000259" key="12">
    <source>
        <dbReference type="Pfam" id="PF01699"/>
    </source>
</evidence>
<dbReference type="InterPro" id="IPR004713">
    <property type="entry name" value="CaH_exchang"/>
</dbReference>
<feature type="transmembrane region" description="Helical" evidence="10">
    <location>
        <begin position="184"/>
        <end position="206"/>
    </location>
</feature>
<dbReference type="EMBL" id="BLAL01000338">
    <property type="protein sequence ID" value="GET04086.1"/>
    <property type="molecule type" value="Genomic_DNA"/>
</dbReference>
<feature type="transmembrane region" description="Helical" evidence="10">
    <location>
        <begin position="367"/>
        <end position="388"/>
    </location>
</feature>
<evidence type="ECO:0000256" key="4">
    <source>
        <dbReference type="ARBA" id="ARBA00022568"/>
    </source>
</evidence>
<comment type="caution">
    <text evidence="13">The sequence shown here is derived from an EMBL/GenBank/DDBJ whole genome shotgun (WGS) entry which is preliminary data.</text>
</comment>
<gene>
    <name evidence="14" type="ORF">RCL2_003038800</name>
    <name evidence="13" type="ORF">RclHR1_07870008</name>
</gene>
<feature type="domain" description="Sodium/calcium exchanger membrane region" evidence="12">
    <location>
        <begin position="80"/>
        <end position="244"/>
    </location>
</feature>
<keyword evidence="15" id="KW-1185">Reference proteome</keyword>
<dbReference type="InterPro" id="IPR044880">
    <property type="entry name" value="NCX_ion-bd_dom_sf"/>
</dbReference>
<feature type="transmembrane region" description="Helical" evidence="10">
    <location>
        <begin position="265"/>
        <end position="285"/>
    </location>
</feature>